<protein>
    <submittedName>
        <fullName evidence="2">DUF1523 family protein</fullName>
    </submittedName>
</protein>
<evidence type="ECO:0000313" key="3">
    <source>
        <dbReference type="Proteomes" id="UP001165422"/>
    </source>
</evidence>
<gene>
    <name evidence="2" type="ORF">LN736_09000</name>
</gene>
<comment type="caution">
    <text evidence="2">The sequence shown here is derived from an EMBL/GenBank/DDBJ whole genome shotgun (WGS) entry which is preliminary data.</text>
</comment>
<keyword evidence="1" id="KW-0472">Membrane</keyword>
<dbReference type="RefSeq" id="WP_229981402.1">
    <property type="nucleotide sequence ID" value="NZ_JAJJPB010000009.1"/>
</dbReference>
<keyword evidence="1" id="KW-1133">Transmembrane helix</keyword>
<name>A0ABS8N5P2_9CLOT</name>
<proteinExistence type="predicted"/>
<reference evidence="2" key="1">
    <citation type="submission" date="2021-11" db="EMBL/GenBank/DDBJ databases">
        <authorList>
            <person name="Qingchun L."/>
            <person name="Dong Z."/>
            <person name="Zongwei Q."/>
            <person name="Jia Z."/>
            <person name="Duotao L."/>
        </authorList>
    </citation>
    <scope>NUCLEOTIDE SEQUENCE</scope>
    <source>
        <strain evidence="2">WLY-B-L2</strain>
    </source>
</reference>
<sequence length="127" mass="14947">MRRKHFYNFRSHKSLKFKIKIIVIGIIAAAGVYILFPHFFRNTYTVTIASKQVKKQNSSTYYLIYTQMENGDTRVFNNTNSLLELKFDSEDIYGGLRINRKYEISAYGFRIPLLSSYENIVKTRAIK</sequence>
<feature type="transmembrane region" description="Helical" evidence="1">
    <location>
        <begin position="21"/>
        <end position="40"/>
    </location>
</feature>
<keyword evidence="1" id="KW-0812">Transmembrane</keyword>
<dbReference type="Proteomes" id="UP001165422">
    <property type="component" value="Unassembled WGS sequence"/>
</dbReference>
<keyword evidence="3" id="KW-1185">Reference proteome</keyword>
<dbReference type="Pfam" id="PF07509">
    <property type="entry name" value="DUF1523"/>
    <property type="match status" value="1"/>
</dbReference>
<accession>A0ABS8N5P2</accession>
<organism evidence="2 3">
    <name type="scientific">Clostridium aromativorans</name>
    <dbReference type="NCBI Taxonomy" id="2836848"/>
    <lineage>
        <taxon>Bacteria</taxon>
        <taxon>Bacillati</taxon>
        <taxon>Bacillota</taxon>
        <taxon>Clostridia</taxon>
        <taxon>Eubacteriales</taxon>
        <taxon>Clostridiaceae</taxon>
        <taxon>Clostridium</taxon>
    </lineage>
</organism>
<dbReference type="EMBL" id="JAJJPB010000009">
    <property type="protein sequence ID" value="MCC9294991.1"/>
    <property type="molecule type" value="Genomic_DNA"/>
</dbReference>
<evidence type="ECO:0000256" key="1">
    <source>
        <dbReference type="SAM" id="Phobius"/>
    </source>
</evidence>
<evidence type="ECO:0000313" key="2">
    <source>
        <dbReference type="EMBL" id="MCC9294991.1"/>
    </source>
</evidence>
<dbReference type="InterPro" id="IPR011088">
    <property type="entry name" value="Phage_phiNM3_A0EWY4"/>
</dbReference>